<dbReference type="SUPFAM" id="SSF46785">
    <property type="entry name" value="Winged helix' DNA-binding domain"/>
    <property type="match status" value="1"/>
</dbReference>
<dbReference type="InterPro" id="IPR005119">
    <property type="entry name" value="LysR_subst-bd"/>
</dbReference>
<dbReference type="GO" id="GO:0003700">
    <property type="term" value="F:DNA-binding transcription factor activity"/>
    <property type="evidence" value="ECO:0007669"/>
    <property type="project" value="InterPro"/>
</dbReference>
<keyword evidence="2" id="KW-0805">Transcription regulation</keyword>
<dbReference type="eggNOG" id="COG0583">
    <property type="taxonomic scope" value="Bacteria"/>
</dbReference>
<evidence type="ECO:0000256" key="5">
    <source>
        <dbReference type="ARBA" id="ARBA00023163"/>
    </source>
</evidence>
<protein>
    <submittedName>
        <fullName evidence="8">LysR family transcriptional regulator</fullName>
    </submittedName>
</protein>
<evidence type="ECO:0000256" key="4">
    <source>
        <dbReference type="ARBA" id="ARBA00023159"/>
    </source>
</evidence>
<dbReference type="GO" id="GO:0032993">
    <property type="term" value="C:protein-DNA complex"/>
    <property type="evidence" value="ECO:0007669"/>
    <property type="project" value="TreeGrafter"/>
</dbReference>
<dbReference type="SUPFAM" id="SSF53850">
    <property type="entry name" value="Periplasmic binding protein-like II"/>
    <property type="match status" value="1"/>
</dbReference>
<feature type="region of interest" description="Disordered" evidence="6">
    <location>
        <begin position="278"/>
        <end position="297"/>
    </location>
</feature>
<evidence type="ECO:0000256" key="2">
    <source>
        <dbReference type="ARBA" id="ARBA00023015"/>
    </source>
</evidence>
<dbReference type="RefSeq" id="WP_128640942.1">
    <property type="nucleotide sequence ID" value="NZ_CP008947.1"/>
</dbReference>
<dbReference type="PRINTS" id="PR00039">
    <property type="entry name" value="HTHLYSR"/>
</dbReference>
<organism evidence="8 9">
    <name type="scientific">Rhodococcus opacus</name>
    <name type="common">Nocardia opaca</name>
    <dbReference type="NCBI Taxonomy" id="37919"/>
    <lineage>
        <taxon>Bacteria</taxon>
        <taxon>Bacillati</taxon>
        <taxon>Actinomycetota</taxon>
        <taxon>Actinomycetes</taxon>
        <taxon>Mycobacteriales</taxon>
        <taxon>Nocardiaceae</taxon>
        <taxon>Rhodococcus</taxon>
    </lineage>
</organism>
<dbReference type="PANTHER" id="PTHR30346">
    <property type="entry name" value="TRANSCRIPTIONAL DUAL REGULATOR HCAR-RELATED"/>
    <property type="match status" value="1"/>
</dbReference>
<dbReference type="InterPro" id="IPR000847">
    <property type="entry name" value="LysR_HTH_N"/>
</dbReference>
<dbReference type="PANTHER" id="PTHR30346:SF28">
    <property type="entry name" value="HTH-TYPE TRANSCRIPTIONAL REGULATOR CYNR"/>
    <property type="match status" value="1"/>
</dbReference>
<reference evidence="8 9" key="1">
    <citation type="submission" date="2014-07" db="EMBL/GenBank/DDBJ databases">
        <title>Genome Sequence of Rhodococcus opacus Strain R7, a Biodegrader of Mono- and Polycyclic Aromatic Hydrocarbons.</title>
        <authorList>
            <person name="Di Gennaro P."/>
            <person name="Zampolli J."/>
            <person name="Presti I."/>
            <person name="Cappelletti M."/>
            <person name="D'Ursi P."/>
            <person name="Orro A."/>
            <person name="Mezzelani A."/>
            <person name="Milanesi L."/>
        </authorList>
    </citation>
    <scope>NUCLEOTIDE SEQUENCE [LARGE SCALE GENOMIC DNA]</scope>
    <source>
        <strain evidence="8 9">R7</strain>
    </source>
</reference>
<evidence type="ECO:0000256" key="3">
    <source>
        <dbReference type="ARBA" id="ARBA00023125"/>
    </source>
</evidence>
<dbReference type="Gene3D" id="1.10.10.10">
    <property type="entry name" value="Winged helix-like DNA-binding domain superfamily/Winged helix DNA-binding domain"/>
    <property type="match status" value="1"/>
</dbReference>
<dbReference type="Pfam" id="PF00126">
    <property type="entry name" value="HTH_1"/>
    <property type="match status" value="1"/>
</dbReference>
<sequence length="297" mass="31746">MDIRDAEYLVAVADHGSITEAARALFIAQPSLSQAIRTLERDLGVELFDRGGRKLRITPAGTSFAHAARQVLADVERARAVVHDVAELRSGTLTIAVLNSLAADPLPRIVGRFHRQYPRVVLATVSADVPDGVGRAVRSGECDLGLTELLVDHQGLEFRMVGEQEIVLALHADLAIELPDPVPVGLLADIPMIVEIGSRPRLPVDNIAVECAHRQSMWELVVQGAGATLLPRRVAEQELPGVVVRSLAPPEVRTIGLVHRPDPLPPAAAAFIAALDEDHGSSVSRNARPAGDSRASS</sequence>
<evidence type="ECO:0000259" key="7">
    <source>
        <dbReference type="PROSITE" id="PS50931"/>
    </source>
</evidence>
<name>A0A076ES84_RHOOP</name>
<evidence type="ECO:0000256" key="1">
    <source>
        <dbReference type="ARBA" id="ARBA00009437"/>
    </source>
</evidence>
<dbReference type="EMBL" id="CP008947">
    <property type="protein sequence ID" value="AII08092.1"/>
    <property type="molecule type" value="Genomic_DNA"/>
</dbReference>
<keyword evidence="4" id="KW-0010">Activator</keyword>
<dbReference type="AlphaFoldDB" id="A0A076ES84"/>
<keyword evidence="3" id="KW-0238">DNA-binding</keyword>
<dbReference type="GO" id="GO:0003677">
    <property type="term" value="F:DNA binding"/>
    <property type="evidence" value="ECO:0007669"/>
    <property type="project" value="UniProtKB-KW"/>
</dbReference>
<keyword evidence="5" id="KW-0804">Transcription</keyword>
<dbReference type="Proteomes" id="UP000028488">
    <property type="component" value="Chromosome"/>
</dbReference>
<proteinExistence type="inferred from homology"/>
<evidence type="ECO:0000313" key="9">
    <source>
        <dbReference type="Proteomes" id="UP000028488"/>
    </source>
</evidence>
<dbReference type="InterPro" id="IPR036390">
    <property type="entry name" value="WH_DNA-bd_sf"/>
</dbReference>
<dbReference type="PROSITE" id="PS50931">
    <property type="entry name" value="HTH_LYSR"/>
    <property type="match status" value="1"/>
</dbReference>
<accession>A0A076ES84</accession>
<dbReference type="Pfam" id="PF03466">
    <property type="entry name" value="LysR_substrate"/>
    <property type="match status" value="1"/>
</dbReference>
<evidence type="ECO:0000313" key="8">
    <source>
        <dbReference type="EMBL" id="AII08092.1"/>
    </source>
</evidence>
<dbReference type="InterPro" id="IPR036388">
    <property type="entry name" value="WH-like_DNA-bd_sf"/>
</dbReference>
<comment type="similarity">
    <text evidence="1">Belongs to the LysR transcriptional regulatory family.</text>
</comment>
<dbReference type="CDD" id="cd05466">
    <property type="entry name" value="PBP2_LTTR_substrate"/>
    <property type="match status" value="1"/>
</dbReference>
<feature type="domain" description="HTH lysR-type" evidence="7">
    <location>
        <begin position="1"/>
        <end position="58"/>
    </location>
</feature>
<gene>
    <name evidence="8" type="ORF">EP51_27085</name>
</gene>
<evidence type="ECO:0000256" key="6">
    <source>
        <dbReference type="SAM" id="MobiDB-lite"/>
    </source>
</evidence>
<dbReference type="Gene3D" id="3.40.190.290">
    <property type="match status" value="1"/>
</dbReference>
<dbReference type="FunFam" id="1.10.10.10:FF:000001">
    <property type="entry name" value="LysR family transcriptional regulator"/>
    <property type="match status" value="1"/>
</dbReference>